<evidence type="ECO:0008006" key="6">
    <source>
        <dbReference type="Google" id="ProtNLM"/>
    </source>
</evidence>
<protein>
    <recommendedName>
        <fullName evidence="6">LamG-like jellyroll fold domain-containing protein</fullName>
    </recommendedName>
</protein>
<dbReference type="EMBL" id="SJPF01000003">
    <property type="protein sequence ID" value="TWT32903.1"/>
    <property type="molecule type" value="Genomic_DNA"/>
</dbReference>
<dbReference type="AlphaFoldDB" id="A0A5C5V4L3"/>
<sequence length="1118" mass="124746" precursor="true">MPFRSCFSLLVTAVCILALGSTDSRGATYRELIETDSPVLYLSFDADDLAKIQNEAPQGPKFSAAEHGPVKLTLGAAAPQYPLFDVDNRALELPKTPARMVIDDPGAESPLDFAAGDPITIEAWVSPQHRAGSYIYIIGKGRTHRAGFSPDNQNWSLRLCGNSSVGISFLYRDADNANYHRWDSEQVIAVGDGWHHVAVTYVFGEKGSLKGFIDGKPVKGKWDMGGDTGAAPMVDDDQVWIGSAMGGSPGSTFHGQIDEVALYRSVLSNEAIKKRFRYEAPKPTFDVTQLPADAVRVELYEGVPNRKSWDFRQPRFIEAYEIPAFAFLDARQKYNGNGVRIDRPNPYLLRAAGRVTLPKGEHRMLTRSRNSARVYIDGELQVTTPFHNISSSAHGSVVDPDRSLAPNIRPLQRGDQEKVITIEGDGQEHIVAFEMIVGGGNRRQTFGESSVSIATPEGDFHLLSPRDEFQIAITDETWLPFAADQRQMYRDLDFRRRAEIDEARPYWEKRHTYAKKYVAGLEPVEVPSVAELADPYQQTAKIDIDRFLNVQLADAGEEPTAPISDLAFLRRLSLDVIGQIPTPELIAQYQKQPAGERRTWAINRLLADQGWADHWVGYWQDALAENPNLVNPTLNNTGPFRWYLYEAFLDNKPFDRMVTELVMMEGSTRLGGAAGFGIASQNDSPMAAKAFVLGQAFLGVQMKCARCHDAPYHDIAQADLFGMGAMLNRSQISVPKSSTVPGGGREGIVKSMLKPGQKITPHWAFEQLTADPDDAYLNDADDSREQLALLMTAPENSRFAQVIVNRVWKRLMGVGFVEMVDDWETADPSHPELLEYLARDFVANGYDLKHLARQIVSSDAYQRTSIEPSPFGFDFAGPATRRMTAEQIVDSLFVACEKPLDAGPLNIDLDGSRSSSNSTDFGVPTRAWEFISLSNERDRPSLAKPFAAPFVATMESFGWTGARQNPIAQREKEPNVLQPAILANGELGERFTRLSDDSVFTEMALEDVKLDDLTRRLFMRVLTREPDAEELAIFRELLSPGYESRRVDALIVKRPPLPRGLVSWTNHLDPRANEIVVELEHVVRKGDLPTQRLTPEWRTRMEDALWALLNTPEFVFVP</sequence>
<evidence type="ECO:0000259" key="2">
    <source>
        <dbReference type="Pfam" id="PF07583"/>
    </source>
</evidence>
<evidence type="ECO:0000313" key="5">
    <source>
        <dbReference type="Proteomes" id="UP000318878"/>
    </source>
</evidence>
<gene>
    <name evidence="4" type="ORF">Enr8_27100</name>
</gene>
<evidence type="ECO:0000256" key="1">
    <source>
        <dbReference type="SAM" id="SignalP"/>
    </source>
</evidence>
<feature type="domain" description="DUF1549" evidence="2">
    <location>
        <begin position="544"/>
        <end position="730"/>
    </location>
</feature>
<dbReference type="Pfam" id="PF13385">
    <property type="entry name" value="Laminin_G_3"/>
    <property type="match status" value="1"/>
</dbReference>
<feature type="domain" description="DUF1553" evidence="3">
    <location>
        <begin position="784"/>
        <end position="1037"/>
    </location>
</feature>
<evidence type="ECO:0000313" key="4">
    <source>
        <dbReference type="EMBL" id="TWT32903.1"/>
    </source>
</evidence>
<dbReference type="PANTHER" id="PTHR35889">
    <property type="entry name" value="CYCLOINULO-OLIGOSACCHARIDE FRUCTANOTRANSFERASE-RELATED"/>
    <property type="match status" value="1"/>
</dbReference>
<dbReference type="InterPro" id="IPR011444">
    <property type="entry name" value="DUF1549"/>
</dbReference>
<dbReference type="Gene3D" id="2.60.120.200">
    <property type="match status" value="1"/>
</dbReference>
<feature type="chain" id="PRO_5022720440" description="LamG-like jellyroll fold domain-containing protein" evidence="1">
    <location>
        <begin position="27"/>
        <end position="1118"/>
    </location>
</feature>
<dbReference type="InterPro" id="IPR013320">
    <property type="entry name" value="ConA-like_dom_sf"/>
</dbReference>
<evidence type="ECO:0000259" key="3">
    <source>
        <dbReference type="Pfam" id="PF07587"/>
    </source>
</evidence>
<keyword evidence="1" id="KW-0732">Signal</keyword>
<dbReference type="InterPro" id="IPR022655">
    <property type="entry name" value="DUF1553"/>
</dbReference>
<feature type="signal peptide" evidence="1">
    <location>
        <begin position="1"/>
        <end position="26"/>
    </location>
</feature>
<dbReference type="SUPFAM" id="SSF49899">
    <property type="entry name" value="Concanavalin A-like lectins/glucanases"/>
    <property type="match status" value="1"/>
</dbReference>
<reference evidence="4 5" key="1">
    <citation type="submission" date="2019-02" db="EMBL/GenBank/DDBJ databases">
        <title>Deep-cultivation of Planctomycetes and their phenomic and genomic characterization uncovers novel biology.</title>
        <authorList>
            <person name="Wiegand S."/>
            <person name="Jogler M."/>
            <person name="Boedeker C."/>
            <person name="Pinto D."/>
            <person name="Vollmers J."/>
            <person name="Rivas-Marin E."/>
            <person name="Kohn T."/>
            <person name="Peeters S.H."/>
            <person name="Heuer A."/>
            <person name="Rast P."/>
            <person name="Oberbeckmann S."/>
            <person name="Bunk B."/>
            <person name="Jeske O."/>
            <person name="Meyerdierks A."/>
            <person name="Storesund J.E."/>
            <person name="Kallscheuer N."/>
            <person name="Luecker S."/>
            <person name="Lage O.M."/>
            <person name="Pohl T."/>
            <person name="Merkel B.J."/>
            <person name="Hornburger P."/>
            <person name="Mueller R.-W."/>
            <person name="Bruemmer F."/>
            <person name="Labrenz M."/>
            <person name="Spormann A.M."/>
            <person name="Op Den Camp H."/>
            <person name="Overmann J."/>
            <person name="Amann R."/>
            <person name="Jetten M.S.M."/>
            <person name="Mascher T."/>
            <person name="Medema M.H."/>
            <person name="Devos D.P."/>
            <person name="Kaster A.-K."/>
            <person name="Ovreas L."/>
            <person name="Rohde M."/>
            <person name="Galperin M.Y."/>
            <person name="Jogler C."/>
        </authorList>
    </citation>
    <scope>NUCLEOTIDE SEQUENCE [LARGE SCALE GENOMIC DNA]</scope>
    <source>
        <strain evidence="4 5">Enr8</strain>
    </source>
</reference>
<dbReference type="Pfam" id="PF07587">
    <property type="entry name" value="PSD1"/>
    <property type="match status" value="1"/>
</dbReference>
<dbReference type="Proteomes" id="UP000318878">
    <property type="component" value="Unassembled WGS sequence"/>
</dbReference>
<dbReference type="PANTHER" id="PTHR35889:SF3">
    <property type="entry name" value="F-BOX DOMAIN-CONTAINING PROTEIN"/>
    <property type="match status" value="1"/>
</dbReference>
<keyword evidence="5" id="KW-1185">Reference proteome</keyword>
<organism evidence="4 5">
    <name type="scientific">Blastopirellula retiformator</name>
    <dbReference type="NCBI Taxonomy" id="2527970"/>
    <lineage>
        <taxon>Bacteria</taxon>
        <taxon>Pseudomonadati</taxon>
        <taxon>Planctomycetota</taxon>
        <taxon>Planctomycetia</taxon>
        <taxon>Pirellulales</taxon>
        <taxon>Pirellulaceae</taxon>
        <taxon>Blastopirellula</taxon>
    </lineage>
</organism>
<proteinExistence type="predicted"/>
<accession>A0A5C5V4L3</accession>
<name>A0A5C5V4L3_9BACT</name>
<comment type="caution">
    <text evidence="4">The sequence shown here is derived from an EMBL/GenBank/DDBJ whole genome shotgun (WGS) entry which is preliminary data.</text>
</comment>
<dbReference type="Pfam" id="PF07583">
    <property type="entry name" value="PSCyt2"/>
    <property type="match status" value="1"/>
</dbReference>